<dbReference type="Proteomes" id="UP000266906">
    <property type="component" value="Unassembled WGS sequence"/>
</dbReference>
<name>A0A3N4RE16_9ACTN</name>
<accession>A0A3N4RE16</accession>
<evidence type="ECO:0000313" key="2">
    <source>
        <dbReference type="EMBL" id="RPE26587.1"/>
    </source>
</evidence>
<gene>
    <name evidence="2" type="ORF">EDD38_7648</name>
</gene>
<dbReference type="Pfam" id="PF13614">
    <property type="entry name" value="AAA_31"/>
    <property type="match status" value="1"/>
</dbReference>
<comment type="caution">
    <text evidence="2">The sequence shown here is derived from an EMBL/GenBank/DDBJ whole genome shotgun (WGS) entry which is preliminary data.</text>
</comment>
<dbReference type="PANTHER" id="PTHR13696:SF99">
    <property type="entry name" value="COBYRINIC ACID AC-DIAMIDE SYNTHASE"/>
    <property type="match status" value="1"/>
</dbReference>
<dbReference type="SUPFAM" id="SSF52540">
    <property type="entry name" value="P-loop containing nucleoside triphosphate hydrolases"/>
    <property type="match status" value="1"/>
</dbReference>
<dbReference type="EMBL" id="RKQG01000006">
    <property type="protein sequence ID" value="RPE26587.1"/>
    <property type="molecule type" value="Genomic_DNA"/>
</dbReference>
<dbReference type="InterPro" id="IPR027417">
    <property type="entry name" value="P-loop_NTPase"/>
</dbReference>
<sequence length="273" mass="29185">MAADEERGFRICVMQGKGGSGKTEFAKNLAAAFAEEGEDVDVADCDPQANSSRRLAAEVDEGEPSISEAIKASATGAAWDAYRPCGWPEPYASRIRVLPAHFDLENRLVEAGLPGAHLRLRKALTGCDTGIISLLDCAPSLAHLTQMALASADVILIPVEPEKDGVKGALRVIDFVQKNAADLGNPDLRIAGVVPSRVRAELGAHAEQLARMPELFGEYLWADVAIPERTAIKEAADEAIPLRASKKKAAHEVADVFTVMARRLLTLRAELAA</sequence>
<dbReference type="CDD" id="cd02042">
    <property type="entry name" value="ParAB_family"/>
    <property type="match status" value="1"/>
</dbReference>
<dbReference type="RefSeq" id="WP_123821762.1">
    <property type="nucleotide sequence ID" value="NZ_RKQG01000006.1"/>
</dbReference>
<evidence type="ECO:0000313" key="3">
    <source>
        <dbReference type="Proteomes" id="UP000266906"/>
    </source>
</evidence>
<dbReference type="PANTHER" id="PTHR13696">
    <property type="entry name" value="P-LOOP CONTAINING NUCLEOSIDE TRIPHOSPHATE HYDROLASE"/>
    <property type="match status" value="1"/>
</dbReference>
<dbReference type="InterPro" id="IPR025669">
    <property type="entry name" value="AAA_dom"/>
</dbReference>
<organism evidence="2 3">
    <name type="scientific">Kitasatospora cineracea</name>
    <dbReference type="NCBI Taxonomy" id="88074"/>
    <lineage>
        <taxon>Bacteria</taxon>
        <taxon>Bacillati</taxon>
        <taxon>Actinomycetota</taxon>
        <taxon>Actinomycetes</taxon>
        <taxon>Kitasatosporales</taxon>
        <taxon>Streptomycetaceae</taxon>
        <taxon>Kitasatospora</taxon>
    </lineage>
</organism>
<proteinExistence type="predicted"/>
<dbReference type="AlphaFoldDB" id="A0A3N4RE16"/>
<keyword evidence="3" id="KW-1185">Reference proteome</keyword>
<protein>
    <submittedName>
        <fullName evidence="2">Chromosome partitioning protein</fullName>
    </submittedName>
</protein>
<dbReference type="InterPro" id="IPR050678">
    <property type="entry name" value="DNA_Partitioning_ATPase"/>
</dbReference>
<reference evidence="2 3" key="1">
    <citation type="submission" date="2018-11" db="EMBL/GenBank/DDBJ databases">
        <title>Sequencing the genomes of 1000 actinobacteria strains.</title>
        <authorList>
            <person name="Klenk H.-P."/>
        </authorList>
    </citation>
    <scope>NUCLEOTIDE SEQUENCE [LARGE SCALE GENOMIC DNA]</scope>
    <source>
        <strain evidence="2 3">DSM 44781</strain>
    </source>
</reference>
<evidence type="ECO:0000259" key="1">
    <source>
        <dbReference type="Pfam" id="PF13614"/>
    </source>
</evidence>
<dbReference type="Gene3D" id="3.40.50.300">
    <property type="entry name" value="P-loop containing nucleotide triphosphate hydrolases"/>
    <property type="match status" value="1"/>
</dbReference>
<feature type="domain" description="AAA" evidence="1">
    <location>
        <begin position="11"/>
        <end position="188"/>
    </location>
</feature>